<dbReference type="STRING" id="225849.swp_1478"/>
<dbReference type="KEGG" id="swp:swp_1478"/>
<evidence type="ECO:0000259" key="1">
    <source>
        <dbReference type="Pfam" id="PF16036"/>
    </source>
</evidence>
<reference evidence="2 3" key="1">
    <citation type="journal article" date="2008" name="PLoS ONE">
        <title>Environmental adaptation: genomic analysis of the piezotolerant and psychrotolerant deep-sea iron reducing bacterium Shewanella piezotolerans WP3.</title>
        <authorList>
            <person name="Wang F."/>
            <person name="Wang J."/>
            <person name="Jian H."/>
            <person name="Zhang B."/>
            <person name="Li S."/>
            <person name="Wang F."/>
            <person name="Zeng X."/>
            <person name="Gao L."/>
            <person name="Bartlett D.H."/>
            <person name="Yu J."/>
            <person name="Hu S."/>
            <person name="Xiao X."/>
        </authorList>
    </citation>
    <scope>NUCLEOTIDE SEQUENCE [LARGE SCALE GENOMIC DNA]</scope>
    <source>
        <strain evidence="3">WP3 / JCM 13877</strain>
    </source>
</reference>
<evidence type="ECO:0000313" key="3">
    <source>
        <dbReference type="Proteomes" id="UP000000753"/>
    </source>
</evidence>
<organism evidence="2 3">
    <name type="scientific">Shewanella piezotolerans (strain WP3 / JCM 13877)</name>
    <dbReference type="NCBI Taxonomy" id="225849"/>
    <lineage>
        <taxon>Bacteria</taxon>
        <taxon>Pseudomonadati</taxon>
        <taxon>Pseudomonadota</taxon>
        <taxon>Gammaproteobacteria</taxon>
        <taxon>Alteromonadales</taxon>
        <taxon>Shewanellaceae</taxon>
        <taxon>Shewanella</taxon>
    </lineage>
</organism>
<dbReference type="eggNOG" id="ENOG502ZD7C">
    <property type="taxonomic scope" value="Bacteria"/>
</dbReference>
<dbReference type="SUPFAM" id="SSF54626">
    <property type="entry name" value="Chalcone isomerase"/>
    <property type="match status" value="1"/>
</dbReference>
<evidence type="ECO:0000313" key="2">
    <source>
        <dbReference type="EMBL" id="ACJ28264.1"/>
    </source>
</evidence>
<dbReference type="Proteomes" id="UP000000753">
    <property type="component" value="Chromosome"/>
</dbReference>
<gene>
    <name evidence="2" type="ordered locus">swp_1478</name>
</gene>
<keyword evidence="3" id="KW-1185">Reference proteome</keyword>
<sequence>MDLAANAHLIEVIMKFVSRIALAAALLLPLSLQAKEVSGVQLEDSVRLNEQTLVFNGAGVRSKFFIDLYVGSLYLPQTLDNTAAVLSADSAAVRLNITSGMITAEKMADAINEGFDDATDGNTAPIQNQIDQFMGLFSDEIVEGDQFTLLASKDLGVTAFKNGTAQATITSEPFRQALLKIWLGDEPAQKSLKKAMLGK</sequence>
<dbReference type="AlphaFoldDB" id="B8CKT8"/>
<dbReference type="HOGENOM" id="CLU_102167_0_0_6"/>
<dbReference type="Gene3D" id="3.50.70.10">
    <property type="match status" value="1"/>
</dbReference>
<dbReference type="GO" id="GO:0016872">
    <property type="term" value="F:intramolecular lyase activity"/>
    <property type="evidence" value="ECO:0007669"/>
    <property type="project" value="InterPro"/>
</dbReference>
<dbReference type="InterPro" id="IPR016088">
    <property type="entry name" value="Chalcone_isomerase_3-sand"/>
</dbReference>
<dbReference type="InterPro" id="IPR036298">
    <property type="entry name" value="Chalcone_isomerase_sf"/>
</dbReference>
<dbReference type="EMBL" id="CP000472">
    <property type="protein sequence ID" value="ACJ28264.1"/>
    <property type="molecule type" value="Genomic_DNA"/>
</dbReference>
<dbReference type="InterPro" id="IPR016087">
    <property type="entry name" value="Chalcone_isomerase"/>
</dbReference>
<dbReference type="Pfam" id="PF16036">
    <property type="entry name" value="Chalcone_3"/>
    <property type="match status" value="1"/>
</dbReference>
<protein>
    <recommendedName>
        <fullName evidence="1">Chalcone isomerase domain-containing protein</fullName>
    </recommendedName>
</protein>
<accession>B8CKT8</accession>
<feature type="domain" description="Chalcone isomerase" evidence="1">
    <location>
        <begin position="34"/>
        <end position="198"/>
    </location>
</feature>
<proteinExistence type="predicted"/>
<name>B8CKT8_SHEPW</name>